<feature type="region of interest" description="Disordered" evidence="1">
    <location>
        <begin position="709"/>
        <end position="737"/>
    </location>
</feature>
<organism evidence="2 3">
    <name type="scientific">Conger conger</name>
    <name type="common">Conger eel</name>
    <name type="synonym">Muraena conger</name>
    <dbReference type="NCBI Taxonomy" id="82655"/>
    <lineage>
        <taxon>Eukaryota</taxon>
        <taxon>Metazoa</taxon>
        <taxon>Chordata</taxon>
        <taxon>Craniata</taxon>
        <taxon>Vertebrata</taxon>
        <taxon>Euteleostomi</taxon>
        <taxon>Actinopterygii</taxon>
        <taxon>Neopterygii</taxon>
        <taxon>Teleostei</taxon>
        <taxon>Anguilliformes</taxon>
        <taxon>Congridae</taxon>
        <taxon>Conger</taxon>
    </lineage>
</organism>
<protein>
    <submittedName>
        <fullName evidence="2">Uncharacterized protein</fullName>
    </submittedName>
</protein>
<feature type="compositionally biased region" description="Polar residues" evidence="1">
    <location>
        <begin position="40"/>
        <end position="51"/>
    </location>
</feature>
<feature type="region of interest" description="Disordered" evidence="1">
    <location>
        <begin position="437"/>
        <end position="473"/>
    </location>
</feature>
<evidence type="ECO:0000313" key="2">
    <source>
        <dbReference type="EMBL" id="KAJ8283440.1"/>
    </source>
</evidence>
<feature type="compositionally biased region" description="Polar residues" evidence="1">
    <location>
        <begin position="811"/>
        <end position="821"/>
    </location>
</feature>
<feature type="region of interest" description="Disordered" evidence="1">
    <location>
        <begin position="1"/>
        <end position="135"/>
    </location>
</feature>
<accession>A0A9Q1I6E2</accession>
<evidence type="ECO:0000313" key="3">
    <source>
        <dbReference type="Proteomes" id="UP001152803"/>
    </source>
</evidence>
<gene>
    <name evidence="2" type="ORF">COCON_G00022900</name>
</gene>
<feature type="compositionally biased region" description="Basic and acidic residues" evidence="1">
    <location>
        <begin position="63"/>
        <end position="72"/>
    </location>
</feature>
<dbReference type="EMBL" id="JAFJMO010000002">
    <property type="protein sequence ID" value="KAJ8283440.1"/>
    <property type="molecule type" value="Genomic_DNA"/>
</dbReference>
<evidence type="ECO:0000256" key="1">
    <source>
        <dbReference type="SAM" id="MobiDB-lite"/>
    </source>
</evidence>
<dbReference type="Proteomes" id="UP001152803">
    <property type="component" value="Unassembled WGS sequence"/>
</dbReference>
<feature type="compositionally biased region" description="Low complexity" evidence="1">
    <location>
        <begin position="795"/>
        <end position="804"/>
    </location>
</feature>
<reference evidence="2" key="1">
    <citation type="journal article" date="2023" name="Science">
        <title>Genome structures resolve the early diversification of teleost fishes.</title>
        <authorList>
            <person name="Parey E."/>
            <person name="Louis A."/>
            <person name="Montfort J."/>
            <person name="Bouchez O."/>
            <person name="Roques C."/>
            <person name="Iampietro C."/>
            <person name="Lluch J."/>
            <person name="Castinel A."/>
            <person name="Donnadieu C."/>
            <person name="Desvignes T."/>
            <person name="Floi Bucao C."/>
            <person name="Jouanno E."/>
            <person name="Wen M."/>
            <person name="Mejri S."/>
            <person name="Dirks R."/>
            <person name="Jansen H."/>
            <person name="Henkel C."/>
            <person name="Chen W.J."/>
            <person name="Zahm M."/>
            <person name="Cabau C."/>
            <person name="Klopp C."/>
            <person name="Thompson A.W."/>
            <person name="Robinson-Rechavi M."/>
            <person name="Braasch I."/>
            <person name="Lecointre G."/>
            <person name="Bobe J."/>
            <person name="Postlethwait J.H."/>
            <person name="Berthelot C."/>
            <person name="Roest Crollius H."/>
            <person name="Guiguen Y."/>
        </authorList>
    </citation>
    <scope>NUCLEOTIDE SEQUENCE</scope>
    <source>
        <strain evidence="2">Concon-B</strain>
    </source>
</reference>
<keyword evidence="3" id="KW-1185">Reference proteome</keyword>
<dbReference type="InterPro" id="IPR031441">
    <property type="entry name" value="Brme1"/>
</dbReference>
<feature type="region of interest" description="Disordered" evidence="1">
    <location>
        <begin position="786"/>
        <end position="821"/>
    </location>
</feature>
<feature type="compositionally biased region" description="Polar residues" evidence="1">
    <location>
        <begin position="100"/>
        <end position="123"/>
    </location>
</feature>
<dbReference type="AlphaFoldDB" id="A0A9Q1I6E2"/>
<feature type="region of interest" description="Disordered" evidence="1">
    <location>
        <begin position="156"/>
        <end position="271"/>
    </location>
</feature>
<comment type="caution">
    <text evidence="2">The sequence shown here is derived from an EMBL/GenBank/DDBJ whole genome shotgun (WGS) entry which is preliminary data.</text>
</comment>
<feature type="region of interest" description="Disordered" evidence="1">
    <location>
        <begin position="296"/>
        <end position="335"/>
    </location>
</feature>
<dbReference type="OrthoDB" id="9940137at2759"/>
<proteinExistence type="predicted"/>
<feature type="compositionally biased region" description="Polar residues" evidence="1">
    <location>
        <begin position="75"/>
        <end position="90"/>
    </location>
</feature>
<feature type="compositionally biased region" description="Basic and acidic residues" evidence="1">
    <location>
        <begin position="230"/>
        <end position="248"/>
    </location>
</feature>
<dbReference type="GO" id="GO:1990918">
    <property type="term" value="P:double-strand break repair involved in meiotic recombination"/>
    <property type="evidence" value="ECO:0007669"/>
    <property type="project" value="InterPro"/>
</dbReference>
<sequence>MWKRGVPQTAAGKASQPRALRARKRKFPGSEETAPAGDNGTLQPGESQGSSVCLPLSSGAERCSVRLNKEVKASNVKSPTREITSLQLDCTTAERESGADHTTAQTEGGASPSFQATGGSSEPGQAGGTGDNPLVLSDSQYAVLHVLENVTGKFLTDNGRGAQQQCGGSHVEAPSGASHGDTGRRDEGAEIQEYPSAVPLHTAPGPPGSLPPAGDGREVGRGPGVTEVVMGKDGEKQKPTDGAGDHSSGRPGFGEGRGTTPEAGPLRAAMGVRCEDGPARRKVRKRMGMRCFGERERRTHCEGRLSSRNQKDAESEKGREREGKVSREHGEPHWSCHEEVVGRRLEIAAFDKVANGTDLRTMEGVPDTALGLVNQPGRFPSPSDLLVPTPLGIILEEEEPSQPGMEASYKIPEQPLTTEKTAARETKSSYFVARTEKTTSSVGTSPCGPGGASVEDDGTGVSGGGSEVSDEGYRASGGVRELSGLPFAELEGGAPQVWRDTWRCTRSPCRVQEEDCNLGGDGLEEVLESPGGCGTSWAQRGKAPKVRGCSSCEPEASLGPSPPESGTVTAPSDGPFPPFEGICPLDPNRFTASQTSDDVKWLGAFIGTGLTLCGSQGPREESGPFGVEYLGLSQGCASLLSLPVPGEPPELNKPHGDTVDPLMAPLHEPAPVMDTKEPPAPGISGAGASPEECQDTPVPCVCVDGHLSQTRHTEPQRTPDLASLGGSTRNPVNGGDGDLQNMVSSHDVQETGCECGCPGPVCASVLPPVCEDGSLHWDTALIHSFNTQPTPAQSPEPSDGSDSDPAPPTSRCSPSDSQLNNITLSEMGVGRSPDRAGGQEDASPLVCGLVQELSFLNRTVMAAHRELDNIRRGNKAPKAPVWRSRSRRSEI</sequence>
<feature type="region of interest" description="Disordered" evidence="1">
    <location>
        <begin position="551"/>
        <end position="574"/>
    </location>
</feature>
<name>A0A9Q1I6E2_CONCO</name>
<feature type="region of interest" description="Disordered" evidence="1">
    <location>
        <begin position="871"/>
        <end position="891"/>
    </location>
</feature>
<dbReference type="Pfam" id="PF15710">
    <property type="entry name" value="Brme1"/>
    <property type="match status" value="1"/>
</dbReference>